<keyword evidence="3" id="KW-1003">Cell membrane</keyword>
<feature type="transmembrane region" description="Helical" evidence="7">
    <location>
        <begin position="98"/>
        <end position="119"/>
    </location>
</feature>
<feature type="transmembrane region" description="Helical" evidence="7">
    <location>
        <begin position="35"/>
        <end position="58"/>
    </location>
</feature>
<reference evidence="8" key="1">
    <citation type="submission" date="2018-05" db="EMBL/GenBank/DDBJ databases">
        <authorList>
            <person name="Lanie J.A."/>
            <person name="Ng W.-L."/>
            <person name="Kazmierczak K.M."/>
            <person name="Andrzejewski T.M."/>
            <person name="Davidsen T.M."/>
            <person name="Wayne K.J."/>
            <person name="Tettelin H."/>
            <person name="Glass J.I."/>
            <person name="Rusch D."/>
            <person name="Podicherti R."/>
            <person name="Tsui H.-C.T."/>
            <person name="Winkler M.E."/>
        </authorList>
    </citation>
    <scope>NUCLEOTIDE SEQUENCE</scope>
</reference>
<dbReference type="CDD" id="cd06173">
    <property type="entry name" value="MFS_MefA_like"/>
    <property type="match status" value="1"/>
</dbReference>
<evidence type="ECO:0000256" key="1">
    <source>
        <dbReference type="ARBA" id="ARBA00004651"/>
    </source>
</evidence>
<dbReference type="GO" id="GO:0005886">
    <property type="term" value="C:plasma membrane"/>
    <property type="evidence" value="ECO:0007669"/>
    <property type="project" value="UniProtKB-SubCell"/>
</dbReference>
<feature type="transmembrane region" description="Helical" evidence="7">
    <location>
        <begin position="394"/>
        <end position="414"/>
    </location>
</feature>
<evidence type="ECO:0000256" key="6">
    <source>
        <dbReference type="ARBA" id="ARBA00023136"/>
    </source>
</evidence>
<feature type="transmembrane region" description="Helical" evidence="7">
    <location>
        <begin position="330"/>
        <end position="355"/>
    </location>
</feature>
<sequence length="436" mass="46981">MALDTPALDAPALPPPVHGINRILPSSMRYGHFRFYWLGLLVGVTGHQMLLNFTLGWLMFQLTGEERDLAFLGIAIALPAICLNVVGGTLADRLEPKYMVAAAQSTSATVVVGLAFLVMTGRIEVWHLLVAAITIGALQAFDQPSRASLFPRLVEREHIVNAVAMSELVWNAVRILGPTLAGVLIDQVSIQASMLFSAGTFYIMGTVMAFLRLRPRSPATGNVLKQLREGLRYIKKHELFSLIMLLTFCNSMFGMTYIHLMPSFAKEVLEVGADKIGVLLGASGGGAILGTITIANLRGHHPKGLMILGAAIVYGTALLLFAAATAQGWYWPSMGILFIVGMANSTYLVGGMGTIQHLVPDRLRGRVMGVFAITWSLGPFGMVQGGFIAQYYGAPVAVAVGGGIIVIVAIFILLRSSNMRTMRAEMPEDFQAAYAE</sequence>
<feature type="transmembrane region" description="Helical" evidence="7">
    <location>
        <begin position="367"/>
        <end position="388"/>
    </location>
</feature>
<keyword evidence="4 7" id="KW-0812">Transmembrane</keyword>
<dbReference type="Gene3D" id="1.20.1250.20">
    <property type="entry name" value="MFS general substrate transporter like domains"/>
    <property type="match status" value="2"/>
</dbReference>
<feature type="transmembrane region" description="Helical" evidence="7">
    <location>
        <begin position="125"/>
        <end position="141"/>
    </location>
</feature>
<name>A0A382AN40_9ZZZZ</name>
<evidence type="ECO:0000313" key="8">
    <source>
        <dbReference type="EMBL" id="SVB02397.1"/>
    </source>
</evidence>
<feature type="transmembrane region" description="Helical" evidence="7">
    <location>
        <begin position="278"/>
        <end position="297"/>
    </location>
</feature>
<feature type="transmembrane region" description="Helical" evidence="7">
    <location>
        <begin position="239"/>
        <end position="258"/>
    </location>
</feature>
<feature type="transmembrane region" description="Helical" evidence="7">
    <location>
        <begin position="70"/>
        <end position="91"/>
    </location>
</feature>
<evidence type="ECO:0008006" key="9">
    <source>
        <dbReference type="Google" id="ProtNLM"/>
    </source>
</evidence>
<dbReference type="Pfam" id="PF05977">
    <property type="entry name" value="MFS_3"/>
    <property type="match status" value="1"/>
</dbReference>
<dbReference type="EMBL" id="UINC01025912">
    <property type="protein sequence ID" value="SVB02397.1"/>
    <property type="molecule type" value="Genomic_DNA"/>
</dbReference>
<evidence type="ECO:0000256" key="2">
    <source>
        <dbReference type="ARBA" id="ARBA00022448"/>
    </source>
</evidence>
<keyword evidence="2" id="KW-0813">Transport</keyword>
<gene>
    <name evidence="8" type="ORF">METZ01_LOCUS155251</name>
</gene>
<protein>
    <recommendedName>
        <fullName evidence="9">Major facilitator superfamily (MFS) profile domain-containing protein</fullName>
    </recommendedName>
</protein>
<dbReference type="AlphaFoldDB" id="A0A382AN40"/>
<evidence type="ECO:0000256" key="3">
    <source>
        <dbReference type="ARBA" id="ARBA00022475"/>
    </source>
</evidence>
<dbReference type="InterPro" id="IPR010290">
    <property type="entry name" value="TM_effector"/>
</dbReference>
<evidence type="ECO:0000256" key="4">
    <source>
        <dbReference type="ARBA" id="ARBA00022692"/>
    </source>
</evidence>
<comment type="subcellular location">
    <subcellularLocation>
        <location evidence="1">Cell membrane</location>
        <topology evidence="1">Multi-pass membrane protein</topology>
    </subcellularLocation>
</comment>
<feature type="transmembrane region" description="Helical" evidence="7">
    <location>
        <begin position="190"/>
        <end position="211"/>
    </location>
</feature>
<dbReference type="PANTHER" id="PTHR23513:SF6">
    <property type="entry name" value="MAJOR FACILITATOR SUPERFAMILY ASSOCIATED DOMAIN-CONTAINING PROTEIN"/>
    <property type="match status" value="1"/>
</dbReference>
<organism evidence="8">
    <name type="scientific">marine metagenome</name>
    <dbReference type="NCBI Taxonomy" id="408172"/>
    <lineage>
        <taxon>unclassified sequences</taxon>
        <taxon>metagenomes</taxon>
        <taxon>ecological metagenomes</taxon>
    </lineage>
</organism>
<keyword evidence="6 7" id="KW-0472">Membrane</keyword>
<evidence type="ECO:0000256" key="5">
    <source>
        <dbReference type="ARBA" id="ARBA00022989"/>
    </source>
</evidence>
<feature type="transmembrane region" description="Helical" evidence="7">
    <location>
        <begin position="304"/>
        <end position="324"/>
    </location>
</feature>
<dbReference type="PANTHER" id="PTHR23513">
    <property type="entry name" value="INTEGRAL MEMBRANE EFFLUX PROTEIN-RELATED"/>
    <property type="match status" value="1"/>
</dbReference>
<keyword evidence="5 7" id="KW-1133">Transmembrane helix</keyword>
<dbReference type="InterPro" id="IPR036259">
    <property type="entry name" value="MFS_trans_sf"/>
</dbReference>
<dbReference type="SUPFAM" id="SSF103473">
    <property type="entry name" value="MFS general substrate transporter"/>
    <property type="match status" value="1"/>
</dbReference>
<evidence type="ECO:0000256" key="7">
    <source>
        <dbReference type="SAM" id="Phobius"/>
    </source>
</evidence>
<accession>A0A382AN40</accession>
<proteinExistence type="predicted"/>